<proteinExistence type="predicted"/>
<reference evidence="1" key="1">
    <citation type="journal article" date="2019" name="Sci. Rep.">
        <title>Draft genome of Tanacetum cinerariifolium, the natural source of mosquito coil.</title>
        <authorList>
            <person name="Yamashiro T."/>
            <person name="Shiraishi A."/>
            <person name="Satake H."/>
            <person name="Nakayama K."/>
        </authorList>
    </citation>
    <scope>NUCLEOTIDE SEQUENCE</scope>
</reference>
<comment type="caution">
    <text evidence="1">The sequence shown here is derived from an EMBL/GenBank/DDBJ whole genome shotgun (WGS) entry which is preliminary data.</text>
</comment>
<organism evidence="1">
    <name type="scientific">Tanacetum cinerariifolium</name>
    <name type="common">Dalmatian daisy</name>
    <name type="synonym">Chrysanthemum cinerariifolium</name>
    <dbReference type="NCBI Taxonomy" id="118510"/>
    <lineage>
        <taxon>Eukaryota</taxon>
        <taxon>Viridiplantae</taxon>
        <taxon>Streptophyta</taxon>
        <taxon>Embryophyta</taxon>
        <taxon>Tracheophyta</taxon>
        <taxon>Spermatophyta</taxon>
        <taxon>Magnoliopsida</taxon>
        <taxon>eudicotyledons</taxon>
        <taxon>Gunneridae</taxon>
        <taxon>Pentapetalae</taxon>
        <taxon>asterids</taxon>
        <taxon>campanulids</taxon>
        <taxon>Asterales</taxon>
        <taxon>Asteraceae</taxon>
        <taxon>Asteroideae</taxon>
        <taxon>Anthemideae</taxon>
        <taxon>Anthemidinae</taxon>
        <taxon>Tanacetum</taxon>
    </lineage>
</organism>
<evidence type="ECO:0000313" key="1">
    <source>
        <dbReference type="EMBL" id="GFD26998.1"/>
    </source>
</evidence>
<feature type="non-terminal residue" evidence="1">
    <location>
        <position position="1"/>
    </location>
</feature>
<accession>A0A699UZM0</accession>
<protein>
    <submittedName>
        <fullName evidence="1">Uncharacterized protein</fullName>
    </submittedName>
</protein>
<sequence>DFRDYEVANRPRLSKGELAEEVATKAFHTLGALYAGSRANHPELRPLASAVRPWPDTLRVVLLLEKDAPPHPGVAGHLSTRNKLKRESYAELEDKLLTDLQQKLAPFRIQVAVYSCATVPAREHWTATLQS</sequence>
<dbReference type="EMBL" id="BKCJ011373335">
    <property type="protein sequence ID" value="GFD26998.1"/>
    <property type="molecule type" value="Genomic_DNA"/>
</dbReference>
<dbReference type="AlphaFoldDB" id="A0A699UZM0"/>
<gene>
    <name evidence="1" type="ORF">Tci_898967</name>
</gene>
<name>A0A699UZM0_TANCI</name>